<comment type="caution">
    <text evidence="2">The sequence shown here is derived from an EMBL/GenBank/DDBJ whole genome shotgun (WGS) entry which is preliminary data.</text>
</comment>
<gene>
    <name evidence="2" type="ORF">LCGC14_1895040</name>
</gene>
<organism evidence="2">
    <name type="scientific">marine sediment metagenome</name>
    <dbReference type="NCBI Taxonomy" id="412755"/>
    <lineage>
        <taxon>unclassified sequences</taxon>
        <taxon>metagenomes</taxon>
        <taxon>ecological metagenomes</taxon>
    </lineage>
</organism>
<evidence type="ECO:0000313" key="2">
    <source>
        <dbReference type="EMBL" id="KKL91403.1"/>
    </source>
</evidence>
<feature type="region of interest" description="Disordered" evidence="1">
    <location>
        <begin position="272"/>
        <end position="315"/>
    </location>
</feature>
<sequence>MTQTPTEAPTALSQAPPVPGAVPVAAAPQAPVEEHMTVQREQFAPWGYDYKACLADANAYAGVKEYGDVMSMAKQYNVDPQTMQLMLGEWARQSQGPGQPFQPAPAQLGPPGLTMEDLQTTLGKFKDDLLPAVQQQQTAALQLDRQQSEYARQRQDAVNLGSQATTKSIEGLLEGLGVKLVNEDETPNVIAEMFRNHYLDSLYAAQTEQLPPELQALHKQAQADPTQFGQQWQDAQDHYFATPTTEHFEEAAKRSEVLRQIKYEMVAEVAAEQEQVPSASLGGGTPSKTQPPDFDKMTTEQKIDLVVPASESDQL</sequence>
<protein>
    <submittedName>
        <fullName evidence="2">Uncharacterized protein</fullName>
    </submittedName>
</protein>
<feature type="compositionally biased region" description="Basic and acidic residues" evidence="1">
    <location>
        <begin position="293"/>
        <end position="303"/>
    </location>
</feature>
<reference evidence="2" key="1">
    <citation type="journal article" date="2015" name="Nature">
        <title>Complex archaea that bridge the gap between prokaryotes and eukaryotes.</title>
        <authorList>
            <person name="Spang A."/>
            <person name="Saw J.H."/>
            <person name="Jorgensen S.L."/>
            <person name="Zaremba-Niedzwiedzka K."/>
            <person name="Martijn J."/>
            <person name="Lind A.E."/>
            <person name="van Eijk R."/>
            <person name="Schleper C."/>
            <person name="Guy L."/>
            <person name="Ettema T.J."/>
        </authorList>
    </citation>
    <scope>NUCLEOTIDE SEQUENCE</scope>
</reference>
<feature type="region of interest" description="Disordered" evidence="1">
    <location>
        <begin position="1"/>
        <end position="23"/>
    </location>
</feature>
<name>A0A0F9FYL4_9ZZZZ</name>
<dbReference type="AlphaFoldDB" id="A0A0F9FYL4"/>
<accession>A0A0F9FYL4</accession>
<proteinExistence type="predicted"/>
<feature type="compositionally biased region" description="Polar residues" evidence="1">
    <location>
        <begin position="1"/>
        <end position="13"/>
    </location>
</feature>
<evidence type="ECO:0000256" key="1">
    <source>
        <dbReference type="SAM" id="MobiDB-lite"/>
    </source>
</evidence>
<dbReference type="EMBL" id="LAZR01019739">
    <property type="protein sequence ID" value="KKL91403.1"/>
    <property type="molecule type" value="Genomic_DNA"/>
</dbReference>